<proteinExistence type="inferred from homology"/>
<dbReference type="Pfam" id="PF04138">
    <property type="entry name" value="GtrA_DPMS_TM"/>
    <property type="match status" value="1"/>
</dbReference>
<keyword evidence="5 6" id="KW-0472">Membrane</keyword>
<dbReference type="AlphaFoldDB" id="A0A1M6P203"/>
<dbReference type="STRING" id="198092.SAMN02745194_03986"/>
<evidence type="ECO:0000256" key="4">
    <source>
        <dbReference type="ARBA" id="ARBA00022989"/>
    </source>
</evidence>
<feature type="domain" description="GtrA/DPMS transmembrane" evidence="7">
    <location>
        <begin position="17"/>
        <end position="90"/>
    </location>
</feature>
<accession>A0A1M6P203</accession>
<comment type="similarity">
    <text evidence="2">Belongs to the GtrA family.</text>
</comment>
<gene>
    <name evidence="8" type="ORF">SAMN02745194_03986</name>
</gene>
<evidence type="ECO:0000256" key="1">
    <source>
        <dbReference type="ARBA" id="ARBA00004141"/>
    </source>
</evidence>
<dbReference type="RefSeq" id="WP_245818381.1">
    <property type="nucleotide sequence ID" value="NZ_FQZF01000028.1"/>
</dbReference>
<evidence type="ECO:0000256" key="5">
    <source>
        <dbReference type="ARBA" id="ARBA00023136"/>
    </source>
</evidence>
<organism evidence="8 9">
    <name type="scientific">Muricoccus roseus</name>
    <dbReference type="NCBI Taxonomy" id="198092"/>
    <lineage>
        <taxon>Bacteria</taxon>
        <taxon>Pseudomonadati</taxon>
        <taxon>Pseudomonadota</taxon>
        <taxon>Alphaproteobacteria</taxon>
        <taxon>Acetobacterales</taxon>
        <taxon>Roseomonadaceae</taxon>
        <taxon>Muricoccus</taxon>
    </lineage>
</organism>
<comment type="subcellular location">
    <subcellularLocation>
        <location evidence="1">Membrane</location>
        <topology evidence="1">Multi-pass membrane protein</topology>
    </subcellularLocation>
</comment>
<dbReference type="PANTHER" id="PTHR38459">
    <property type="entry name" value="PROPHAGE BACTOPRENOL-LINKED GLUCOSE TRANSLOCASE HOMOLOG"/>
    <property type="match status" value="1"/>
</dbReference>
<evidence type="ECO:0000259" key="7">
    <source>
        <dbReference type="Pfam" id="PF04138"/>
    </source>
</evidence>
<evidence type="ECO:0000256" key="2">
    <source>
        <dbReference type="ARBA" id="ARBA00009399"/>
    </source>
</evidence>
<evidence type="ECO:0000256" key="3">
    <source>
        <dbReference type="ARBA" id="ARBA00022692"/>
    </source>
</evidence>
<evidence type="ECO:0000256" key="6">
    <source>
        <dbReference type="SAM" id="Phobius"/>
    </source>
</evidence>
<feature type="transmembrane region" description="Helical" evidence="6">
    <location>
        <begin position="114"/>
        <end position="131"/>
    </location>
</feature>
<sequence>MSADGLLARLRANRFARFLLVGGFAAGVNIASRFLFSIAMPYGWAVLAAYLCGMVTAWALSRAFVFEASGAGWGRELLRFGLVNLVAAAQVWITAVGLKDLVFPALGFTWHPEAVAHVIGVALPVFTSYLGHKHFSFAARRA</sequence>
<evidence type="ECO:0000313" key="9">
    <source>
        <dbReference type="Proteomes" id="UP000184387"/>
    </source>
</evidence>
<evidence type="ECO:0000313" key="8">
    <source>
        <dbReference type="EMBL" id="SHK01940.1"/>
    </source>
</evidence>
<protein>
    <submittedName>
        <fullName evidence="8">Putative flippase GtrA (Transmembrane translocase of bactoprenol-linked glucose)</fullName>
    </submittedName>
</protein>
<dbReference type="Proteomes" id="UP000184387">
    <property type="component" value="Unassembled WGS sequence"/>
</dbReference>
<name>A0A1M6P203_9PROT</name>
<feature type="transmembrane region" description="Helical" evidence="6">
    <location>
        <begin position="15"/>
        <end position="36"/>
    </location>
</feature>
<keyword evidence="4 6" id="KW-1133">Transmembrane helix</keyword>
<feature type="transmembrane region" description="Helical" evidence="6">
    <location>
        <begin position="42"/>
        <end position="65"/>
    </location>
</feature>
<dbReference type="GO" id="GO:0000271">
    <property type="term" value="P:polysaccharide biosynthetic process"/>
    <property type="evidence" value="ECO:0007669"/>
    <property type="project" value="InterPro"/>
</dbReference>
<dbReference type="PANTHER" id="PTHR38459:SF1">
    <property type="entry name" value="PROPHAGE BACTOPRENOL-LINKED GLUCOSE TRANSLOCASE HOMOLOG"/>
    <property type="match status" value="1"/>
</dbReference>
<dbReference type="InterPro" id="IPR007267">
    <property type="entry name" value="GtrA_DPMS_TM"/>
</dbReference>
<keyword evidence="9" id="KW-1185">Reference proteome</keyword>
<dbReference type="GO" id="GO:0005886">
    <property type="term" value="C:plasma membrane"/>
    <property type="evidence" value="ECO:0007669"/>
    <property type="project" value="TreeGrafter"/>
</dbReference>
<reference evidence="8 9" key="1">
    <citation type="submission" date="2016-11" db="EMBL/GenBank/DDBJ databases">
        <authorList>
            <person name="Jaros S."/>
            <person name="Januszkiewicz K."/>
            <person name="Wedrychowicz H."/>
        </authorList>
    </citation>
    <scope>NUCLEOTIDE SEQUENCE [LARGE SCALE GENOMIC DNA]</scope>
    <source>
        <strain evidence="8 9">DSM 14916</strain>
    </source>
</reference>
<dbReference type="InterPro" id="IPR051401">
    <property type="entry name" value="GtrA_CellWall_Glycosyl"/>
</dbReference>
<dbReference type="EMBL" id="FQZF01000028">
    <property type="protein sequence ID" value="SHK01940.1"/>
    <property type="molecule type" value="Genomic_DNA"/>
</dbReference>
<keyword evidence="3 6" id="KW-0812">Transmembrane</keyword>